<dbReference type="Proteomes" id="UP001054945">
    <property type="component" value="Unassembled WGS sequence"/>
</dbReference>
<evidence type="ECO:0000313" key="2">
    <source>
        <dbReference type="Proteomes" id="UP001054945"/>
    </source>
</evidence>
<sequence length="97" mass="10871">MVGGHLRSPMKRIVNKVKNTNTLTLRKAFVSSRCPEEASPTHGTLPVSFGSSSTRLHTVESKTIFTTKVRGGLWGLERKCKKRGREYYGHRIQQGLS</sequence>
<comment type="caution">
    <text evidence="1">The sequence shown here is derived from an EMBL/GenBank/DDBJ whole genome shotgun (WGS) entry which is preliminary data.</text>
</comment>
<keyword evidence="2" id="KW-1185">Reference proteome</keyword>
<protein>
    <submittedName>
        <fullName evidence="1">Uncharacterized protein</fullName>
    </submittedName>
</protein>
<proteinExistence type="predicted"/>
<dbReference type="EMBL" id="BPLR01001236">
    <property type="protein sequence ID" value="GIZ01002.1"/>
    <property type="molecule type" value="Genomic_DNA"/>
</dbReference>
<organism evidence="1 2">
    <name type="scientific">Caerostris extrusa</name>
    <name type="common">Bark spider</name>
    <name type="synonym">Caerostris bankana</name>
    <dbReference type="NCBI Taxonomy" id="172846"/>
    <lineage>
        <taxon>Eukaryota</taxon>
        <taxon>Metazoa</taxon>
        <taxon>Ecdysozoa</taxon>
        <taxon>Arthropoda</taxon>
        <taxon>Chelicerata</taxon>
        <taxon>Arachnida</taxon>
        <taxon>Araneae</taxon>
        <taxon>Araneomorphae</taxon>
        <taxon>Entelegynae</taxon>
        <taxon>Araneoidea</taxon>
        <taxon>Araneidae</taxon>
        <taxon>Caerostris</taxon>
    </lineage>
</organism>
<dbReference type="AlphaFoldDB" id="A0AAV4Y111"/>
<reference evidence="1 2" key="1">
    <citation type="submission" date="2021-06" db="EMBL/GenBank/DDBJ databases">
        <title>Caerostris extrusa draft genome.</title>
        <authorList>
            <person name="Kono N."/>
            <person name="Arakawa K."/>
        </authorList>
    </citation>
    <scope>NUCLEOTIDE SEQUENCE [LARGE SCALE GENOMIC DNA]</scope>
</reference>
<name>A0AAV4Y111_CAEEX</name>
<gene>
    <name evidence="1" type="ORF">CEXT_775781</name>
</gene>
<evidence type="ECO:0000313" key="1">
    <source>
        <dbReference type="EMBL" id="GIZ01002.1"/>
    </source>
</evidence>
<accession>A0AAV4Y111</accession>